<dbReference type="PANTHER" id="PTHR12246">
    <property type="entry name" value="PALMITOYLTRANSFERASE ZDHHC16"/>
    <property type="match status" value="1"/>
</dbReference>
<evidence type="ECO:0000256" key="9">
    <source>
        <dbReference type="SAM" id="MobiDB-lite"/>
    </source>
</evidence>
<evidence type="ECO:0000256" key="7">
    <source>
        <dbReference type="ARBA" id="ARBA00023315"/>
    </source>
</evidence>
<feature type="transmembrane region" description="Helical" evidence="8">
    <location>
        <begin position="236"/>
        <end position="260"/>
    </location>
</feature>
<comment type="similarity">
    <text evidence="2 8">Belongs to the DHHC palmitoyltransferase family.</text>
</comment>
<dbReference type="GO" id="GO:0016020">
    <property type="term" value="C:membrane"/>
    <property type="evidence" value="ECO:0007669"/>
    <property type="project" value="UniProtKB-SubCell"/>
</dbReference>
<feature type="region of interest" description="Disordered" evidence="9">
    <location>
        <begin position="72"/>
        <end position="99"/>
    </location>
</feature>
<evidence type="ECO:0000313" key="12">
    <source>
        <dbReference type="Proteomes" id="UP000317650"/>
    </source>
</evidence>
<evidence type="ECO:0000256" key="4">
    <source>
        <dbReference type="ARBA" id="ARBA00022692"/>
    </source>
</evidence>
<evidence type="ECO:0000313" key="11">
    <source>
        <dbReference type="EMBL" id="THU44318.1"/>
    </source>
</evidence>
<comment type="domain">
    <text evidence="8">The DHHC domain is required for palmitoyltransferase activity.</text>
</comment>
<sequence length="375" mass="42020">MEGPVLCTSRGVICTINRNLRAVQRLICGIERAVLERSRTFSSFRGIGSTISLHDSCNQIWTVEFRSTLEGAETPHEKKPSSDSPLSLSHSLSSPRSIGEMGREKRRFMLPPVLLVISLIGFVYYTTVFIFIDDWLGLGTGPGLLNALIFSWLAFMCLFSFFVTVLTDPGGVPPSFAPETEDPQKDGECLRYCDKCSSYKPPRAHHCRVCRRCVLKMDHHCVWIGNCVGYANYKPYIVCVLHAAMASIYSMVIFVTSILGKDHDFKGISNKIFYILCASVTVMLSLAFGSLLGWHIYLLTHNLTTIEYRAAVRAMWLAKKSGQKYHHQFDLGIYKNLIMILGPNILKWFCPAAAGHLKDGTQFPISKVEGQHPDP</sequence>
<gene>
    <name evidence="11" type="ORF">C4D60_Mb02t06160</name>
</gene>
<keyword evidence="4 8" id="KW-0812">Transmembrane</keyword>
<feature type="compositionally biased region" description="Low complexity" evidence="9">
    <location>
        <begin position="82"/>
        <end position="97"/>
    </location>
</feature>
<dbReference type="EMBL" id="PYDT01000011">
    <property type="protein sequence ID" value="THU44318.1"/>
    <property type="molecule type" value="Genomic_DNA"/>
</dbReference>
<feature type="domain" description="Palmitoyltransferase DHHC" evidence="10">
    <location>
        <begin position="191"/>
        <end position="309"/>
    </location>
</feature>
<evidence type="ECO:0000259" key="10">
    <source>
        <dbReference type="Pfam" id="PF01529"/>
    </source>
</evidence>
<evidence type="ECO:0000256" key="3">
    <source>
        <dbReference type="ARBA" id="ARBA00022679"/>
    </source>
</evidence>
<dbReference type="InterPro" id="IPR001594">
    <property type="entry name" value="Palmitoyltrfase_DHHC"/>
</dbReference>
<dbReference type="GO" id="GO:0019706">
    <property type="term" value="F:protein-cysteine S-palmitoyltransferase activity"/>
    <property type="evidence" value="ECO:0007669"/>
    <property type="project" value="UniProtKB-EC"/>
</dbReference>
<comment type="subcellular location">
    <subcellularLocation>
        <location evidence="1">Membrane</location>
        <topology evidence="1">Multi-pass membrane protein</topology>
    </subcellularLocation>
</comment>
<feature type="transmembrane region" description="Helical" evidence="8">
    <location>
        <begin position="113"/>
        <end position="132"/>
    </location>
</feature>
<organism evidence="11 12">
    <name type="scientific">Musa balbisiana</name>
    <name type="common">Banana</name>
    <dbReference type="NCBI Taxonomy" id="52838"/>
    <lineage>
        <taxon>Eukaryota</taxon>
        <taxon>Viridiplantae</taxon>
        <taxon>Streptophyta</taxon>
        <taxon>Embryophyta</taxon>
        <taxon>Tracheophyta</taxon>
        <taxon>Spermatophyta</taxon>
        <taxon>Magnoliopsida</taxon>
        <taxon>Liliopsida</taxon>
        <taxon>Zingiberales</taxon>
        <taxon>Musaceae</taxon>
        <taxon>Musa</taxon>
    </lineage>
</organism>
<evidence type="ECO:0000256" key="6">
    <source>
        <dbReference type="ARBA" id="ARBA00023136"/>
    </source>
</evidence>
<protein>
    <recommendedName>
        <fullName evidence="8">S-acyltransferase</fullName>
        <ecNumber evidence="8">2.3.1.225</ecNumber>
    </recommendedName>
    <alternativeName>
        <fullName evidence="8">Palmitoyltransferase</fullName>
    </alternativeName>
</protein>
<keyword evidence="12" id="KW-1185">Reference proteome</keyword>
<evidence type="ECO:0000256" key="2">
    <source>
        <dbReference type="ARBA" id="ARBA00008574"/>
    </source>
</evidence>
<evidence type="ECO:0000256" key="1">
    <source>
        <dbReference type="ARBA" id="ARBA00004141"/>
    </source>
</evidence>
<evidence type="ECO:0000256" key="8">
    <source>
        <dbReference type="RuleBase" id="RU079119"/>
    </source>
</evidence>
<keyword evidence="3 8" id="KW-0808">Transferase</keyword>
<comment type="caution">
    <text evidence="11">The sequence shown here is derived from an EMBL/GenBank/DDBJ whole genome shotgun (WGS) entry which is preliminary data.</text>
</comment>
<dbReference type="InterPro" id="IPR039859">
    <property type="entry name" value="PFA4/ZDH16/20/ERF2-like"/>
</dbReference>
<feature type="transmembrane region" description="Helical" evidence="8">
    <location>
        <begin position="272"/>
        <end position="299"/>
    </location>
</feature>
<keyword evidence="5 8" id="KW-1133">Transmembrane helix</keyword>
<feature type="transmembrane region" description="Helical" evidence="8">
    <location>
        <begin position="144"/>
        <end position="166"/>
    </location>
</feature>
<comment type="catalytic activity">
    <reaction evidence="8">
        <text>L-cysteinyl-[protein] + hexadecanoyl-CoA = S-hexadecanoyl-L-cysteinyl-[protein] + CoA</text>
        <dbReference type="Rhea" id="RHEA:36683"/>
        <dbReference type="Rhea" id="RHEA-COMP:10131"/>
        <dbReference type="Rhea" id="RHEA-COMP:11032"/>
        <dbReference type="ChEBI" id="CHEBI:29950"/>
        <dbReference type="ChEBI" id="CHEBI:57287"/>
        <dbReference type="ChEBI" id="CHEBI:57379"/>
        <dbReference type="ChEBI" id="CHEBI:74151"/>
        <dbReference type="EC" id="2.3.1.225"/>
    </reaction>
</comment>
<dbReference type="AlphaFoldDB" id="A0A4S8I8M2"/>
<dbReference type="PROSITE" id="PS50216">
    <property type="entry name" value="DHHC"/>
    <property type="match status" value="1"/>
</dbReference>
<dbReference type="Proteomes" id="UP000317650">
    <property type="component" value="Chromosome 2"/>
</dbReference>
<reference evidence="11 12" key="1">
    <citation type="journal article" date="2019" name="Nat. Plants">
        <title>Genome sequencing of Musa balbisiana reveals subgenome evolution and function divergence in polyploid bananas.</title>
        <authorList>
            <person name="Yao X."/>
        </authorList>
    </citation>
    <scope>NUCLEOTIDE SEQUENCE [LARGE SCALE GENOMIC DNA]</scope>
    <source>
        <strain evidence="12">cv. DH-PKW</strain>
        <tissue evidence="11">Leaves</tissue>
    </source>
</reference>
<keyword evidence="6 8" id="KW-0472">Membrane</keyword>
<name>A0A4S8I8M2_MUSBA</name>
<dbReference type="EC" id="2.3.1.225" evidence="8"/>
<dbReference type="Pfam" id="PF01529">
    <property type="entry name" value="DHHC"/>
    <property type="match status" value="1"/>
</dbReference>
<accession>A0A4S8I8M2</accession>
<evidence type="ECO:0000256" key="5">
    <source>
        <dbReference type="ARBA" id="ARBA00022989"/>
    </source>
</evidence>
<keyword evidence="7 8" id="KW-0012">Acyltransferase</keyword>
<dbReference type="STRING" id="52838.A0A4S8I8M2"/>
<proteinExistence type="inferred from homology"/>